<feature type="transmembrane region" description="Helical" evidence="1">
    <location>
        <begin position="41"/>
        <end position="59"/>
    </location>
</feature>
<feature type="transmembrane region" description="Helical" evidence="1">
    <location>
        <begin position="12"/>
        <end position="35"/>
    </location>
</feature>
<name>A0ABT8KVH5_9BACT</name>
<dbReference type="InterPro" id="IPR036465">
    <property type="entry name" value="vWFA_dom_sf"/>
</dbReference>
<accession>A0ABT8KVH5</accession>
<keyword evidence="1" id="KW-0812">Transmembrane</keyword>
<evidence type="ECO:0000313" key="3">
    <source>
        <dbReference type="EMBL" id="MDN5204746.1"/>
    </source>
</evidence>
<dbReference type="Proteomes" id="UP001172082">
    <property type="component" value="Unassembled WGS sequence"/>
</dbReference>
<sequence>MIRIVRNLYLPLRFFYAAGAVIVLFIFSFIIPWLFPVAQTALVILIAILVVDTLLLNNAGTKVQCSRDMAKLLSLGSDNKVKLTIENQSGIPLKVSVIDELPFQLQKRDFNIHLKLQPKEKKILSYDLRPLVRGEYAFGKVHTFIRSIIGFAERRCSHNLEKNVPVYPSIIEMKQYELISLSQTSYMQGVKKIRRLGHSYEFEQIKEYVKGDDYQSVNWKATSRVNRIMVNHYEDERSQQIYCLVDKSRSMRMPFNGLSLLDHAINTSLVIANTAINKQDKAGLITFSDKIDSALKADRQRNQLKMILEALYKQKEGNLEANYELMYRVIKNFIKGRSLIFLYTNFESSYALQRALPIIRKINQLHLLVVVFFKNTEIIEYSKHMAEDMEQIYLKTIAQSFVSEKNQIANELRQYGIQTILTKPEELSINSVNKYLELKARGMI</sequence>
<evidence type="ECO:0000259" key="2">
    <source>
        <dbReference type="Pfam" id="PF01882"/>
    </source>
</evidence>
<dbReference type="RefSeq" id="WP_346754769.1">
    <property type="nucleotide sequence ID" value="NZ_JAUJEA010000013.1"/>
</dbReference>
<dbReference type="EMBL" id="JAUJEA010000013">
    <property type="protein sequence ID" value="MDN5204746.1"/>
    <property type="molecule type" value="Genomic_DNA"/>
</dbReference>
<dbReference type="PANTHER" id="PTHR33608:SF3">
    <property type="entry name" value="SLR2013 PROTEIN"/>
    <property type="match status" value="1"/>
</dbReference>
<evidence type="ECO:0000313" key="4">
    <source>
        <dbReference type="Proteomes" id="UP001172082"/>
    </source>
</evidence>
<keyword evidence="1" id="KW-1133">Transmembrane helix</keyword>
<dbReference type="SUPFAM" id="SSF53300">
    <property type="entry name" value="vWA-like"/>
    <property type="match status" value="1"/>
</dbReference>
<proteinExistence type="predicted"/>
<gene>
    <name evidence="3" type="ORF">QQ008_25370</name>
</gene>
<keyword evidence="4" id="KW-1185">Reference proteome</keyword>
<reference evidence="3" key="1">
    <citation type="submission" date="2023-06" db="EMBL/GenBank/DDBJ databases">
        <title>Genomic of Parafulvivirga corallium.</title>
        <authorList>
            <person name="Wang G."/>
        </authorList>
    </citation>
    <scope>NUCLEOTIDE SEQUENCE</scope>
    <source>
        <strain evidence="3">BMA10</strain>
    </source>
</reference>
<dbReference type="InterPro" id="IPR002881">
    <property type="entry name" value="DUF58"/>
</dbReference>
<dbReference type="Gene3D" id="3.40.50.410">
    <property type="entry name" value="von Willebrand factor, type A domain"/>
    <property type="match status" value="1"/>
</dbReference>
<evidence type="ECO:0000256" key="1">
    <source>
        <dbReference type="SAM" id="Phobius"/>
    </source>
</evidence>
<organism evidence="3 4">
    <name type="scientific">Splendidivirga corallicola</name>
    <dbReference type="NCBI Taxonomy" id="3051826"/>
    <lineage>
        <taxon>Bacteria</taxon>
        <taxon>Pseudomonadati</taxon>
        <taxon>Bacteroidota</taxon>
        <taxon>Cytophagia</taxon>
        <taxon>Cytophagales</taxon>
        <taxon>Splendidivirgaceae</taxon>
        <taxon>Splendidivirga</taxon>
    </lineage>
</organism>
<comment type="caution">
    <text evidence="3">The sequence shown here is derived from an EMBL/GenBank/DDBJ whole genome shotgun (WGS) entry which is preliminary data.</text>
</comment>
<dbReference type="PANTHER" id="PTHR33608">
    <property type="entry name" value="BLL2464 PROTEIN"/>
    <property type="match status" value="1"/>
</dbReference>
<dbReference type="Pfam" id="PF01882">
    <property type="entry name" value="DUF58"/>
    <property type="match status" value="1"/>
</dbReference>
<protein>
    <submittedName>
        <fullName evidence="3">DUF58 domain-containing protein</fullName>
    </submittedName>
</protein>
<keyword evidence="1" id="KW-0472">Membrane</keyword>
<feature type="domain" description="DUF58" evidence="2">
    <location>
        <begin position="205"/>
        <end position="361"/>
    </location>
</feature>